<proteinExistence type="predicted"/>
<name>A0A9W6QKZ3_9PSEU</name>
<evidence type="ECO:0000256" key="3">
    <source>
        <dbReference type="SAM" id="SignalP"/>
    </source>
</evidence>
<reference evidence="4" key="1">
    <citation type="submission" date="2023-02" db="EMBL/GenBank/DDBJ databases">
        <title>Actinokineospora globicatena NBRC 15670.</title>
        <authorList>
            <person name="Ichikawa N."/>
            <person name="Sato H."/>
            <person name="Tonouchi N."/>
        </authorList>
    </citation>
    <scope>NUCLEOTIDE SEQUENCE</scope>
    <source>
        <strain evidence="4">NBRC 15670</strain>
    </source>
</reference>
<feature type="signal peptide" evidence="3">
    <location>
        <begin position="1"/>
        <end position="23"/>
    </location>
</feature>
<dbReference type="Proteomes" id="UP001165042">
    <property type="component" value="Unassembled WGS sequence"/>
</dbReference>
<keyword evidence="2" id="KW-0812">Transmembrane</keyword>
<keyword evidence="2" id="KW-1133">Transmembrane helix</keyword>
<keyword evidence="5" id="KW-1185">Reference proteome</keyword>
<feature type="region of interest" description="Disordered" evidence="1">
    <location>
        <begin position="287"/>
        <end position="309"/>
    </location>
</feature>
<evidence type="ECO:0008006" key="6">
    <source>
        <dbReference type="Google" id="ProtNLM"/>
    </source>
</evidence>
<dbReference type="AlphaFoldDB" id="A0A9W6QKZ3"/>
<gene>
    <name evidence="4" type="ORF">Aglo03_23280</name>
</gene>
<evidence type="ECO:0000256" key="1">
    <source>
        <dbReference type="SAM" id="MobiDB-lite"/>
    </source>
</evidence>
<comment type="caution">
    <text evidence="4">The sequence shown here is derived from an EMBL/GenBank/DDBJ whole genome shotgun (WGS) entry which is preliminary data.</text>
</comment>
<dbReference type="RefSeq" id="WP_432705006.1">
    <property type="nucleotide sequence ID" value="NZ_BSSD01000003.1"/>
</dbReference>
<sequence>MRALATAALVVWLGVIGATGASAQPQAPTDACVQSDKRLGELSGLATDGERWYAINDGGTKSTVFVLGHDCKVQKVISGPTDPFDVEDLARAADGTFWLADTGDNEKKRETVALIALTPAGKTTLYRLTYPDGPHDTEALLLDKSGTPHLVTKSPFGVSEVYRPKGKLAAPGPTPLERVGEVQISSTDTKGGPVNPAIGSMVVTGGSVSLDGTIVVLRTYTDAYLYPAPDGDIMAALKRKPARVPLPDEEQGEAIALEPDGTLVSGSEGVGSPIRVVKGAAALLTTEAAPPSGTDAATPTATGKPAEGNGMSTVPALGIAAVAIGGTLLVMHRRAARKS</sequence>
<dbReference type="EMBL" id="BSSD01000003">
    <property type="protein sequence ID" value="GLW91512.1"/>
    <property type="molecule type" value="Genomic_DNA"/>
</dbReference>
<feature type="chain" id="PRO_5040999669" description="Esterase-like activity of phytase" evidence="3">
    <location>
        <begin position="24"/>
        <end position="339"/>
    </location>
</feature>
<keyword evidence="3" id="KW-0732">Signal</keyword>
<organism evidence="4 5">
    <name type="scientific">Actinokineospora globicatena</name>
    <dbReference type="NCBI Taxonomy" id="103729"/>
    <lineage>
        <taxon>Bacteria</taxon>
        <taxon>Bacillati</taxon>
        <taxon>Actinomycetota</taxon>
        <taxon>Actinomycetes</taxon>
        <taxon>Pseudonocardiales</taxon>
        <taxon>Pseudonocardiaceae</taxon>
        <taxon>Actinokineospora</taxon>
    </lineage>
</organism>
<feature type="transmembrane region" description="Helical" evidence="2">
    <location>
        <begin position="314"/>
        <end position="331"/>
    </location>
</feature>
<evidence type="ECO:0000313" key="4">
    <source>
        <dbReference type="EMBL" id="GLW91512.1"/>
    </source>
</evidence>
<dbReference type="SUPFAM" id="SSF101898">
    <property type="entry name" value="NHL repeat"/>
    <property type="match status" value="1"/>
</dbReference>
<keyword evidence="2" id="KW-0472">Membrane</keyword>
<accession>A0A9W6QKZ3</accession>
<evidence type="ECO:0000313" key="5">
    <source>
        <dbReference type="Proteomes" id="UP001165042"/>
    </source>
</evidence>
<evidence type="ECO:0000256" key="2">
    <source>
        <dbReference type="SAM" id="Phobius"/>
    </source>
</evidence>
<protein>
    <recommendedName>
        <fullName evidence="6">Esterase-like activity of phytase</fullName>
    </recommendedName>
</protein>